<evidence type="ECO:0000259" key="5">
    <source>
        <dbReference type="Pfam" id="PF00082"/>
    </source>
</evidence>
<dbReference type="InterPro" id="IPR000209">
    <property type="entry name" value="Peptidase_S8/S53_dom"/>
</dbReference>
<feature type="region of interest" description="Disordered" evidence="4">
    <location>
        <begin position="1"/>
        <end position="24"/>
    </location>
</feature>
<keyword evidence="3" id="KW-0720">Serine protease</keyword>
<dbReference type="PROSITE" id="PS00138">
    <property type="entry name" value="SUBTILASE_SER"/>
    <property type="match status" value="1"/>
</dbReference>
<feature type="compositionally biased region" description="Polar residues" evidence="4">
    <location>
        <begin position="1"/>
        <end position="18"/>
    </location>
</feature>
<dbReference type="GO" id="GO:0004252">
    <property type="term" value="F:serine-type endopeptidase activity"/>
    <property type="evidence" value="ECO:0007669"/>
    <property type="project" value="InterPro"/>
</dbReference>
<dbReference type="SUPFAM" id="SSF52743">
    <property type="entry name" value="Subtilisin-like"/>
    <property type="match status" value="1"/>
</dbReference>
<dbReference type="Gene3D" id="3.40.50.200">
    <property type="entry name" value="Peptidase S8/S53 domain"/>
    <property type="match status" value="1"/>
</dbReference>
<sequence>MSIQSTLPERSVQVSDSAQEPRPQDFQNSVSAIVKGIACPGADALTIATADNHRGSGFLDRKLDVLSSLQPISGTLYYNSWDEVECGKIKYNVSLSGQKLIITFMARSKFTTSSTTVAYIECTLPGKGFDQGFEDGPYDFEFWYFPDNVQEVAFSIFSGEVITAGTDINVYPNTAVHHDPDAFHIVRDGHHFPTKVTWKKASVSGGTSVGVVSTNGLAAGRYNLVVGELKKQTKNEHANEFYYVVEFIIGDTVGFGELQVVHMAQMQLGVGVGVDGTGEAPVVQRIKAIDRATGEPTSFATNEGGQRLDAEMLLADEASARFEQFGFAHEHLHHHIQDLPDDAKVHVVVWAHVQPDPARTPDDGEGAVDLPADVLAARDTIKEAIERCGGQVTLQPANEPYLYATVPKKETMGLAGLEQVGGLFHDNRTIELDLANSIKAAKSDAVVTAGYKGKGIHVAVHESGPKTLTNLALADRYTESPVGDEKHDRHARLTHAIVKNVEPNGPHGHAPSCLLYSANSSDNAALEWALDSTRACTVLSKSFHRTGEDSSGSLSHDDILFDWKATRWPCPTFTLAAGNFVPGDGKLYVNHKGYNTVKVGSHHDDGLAMAASSEYRNPPSAHGDRELPEIAANGTVVGANEQLSSGTSFAAPAVAGIVALVQQINPRLQRFPEACRAILFASAGRSGVGGSWWGGVAARDDGRAGAGAVDAQMAMAIAQAVQGPCSRPSARGWAMGWLEPASSSTLNASLDSKDVAYARYYVAVPYASASTAASTSYAVKAALTWNSEVSSNKQGQLTDSRLTADLDLYVRDAAGRLVALSASFDNNYEIAEFYVRPGDVFELSIVKVSGVPNTRYGIAWAVHQVPWAVKRP</sequence>
<name>A0A6A5W261_9PLEO</name>
<dbReference type="EMBL" id="ML977647">
    <property type="protein sequence ID" value="KAF1995009.1"/>
    <property type="molecule type" value="Genomic_DNA"/>
</dbReference>
<accession>A0A6A5W261</accession>
<evidence type="ECO:0000256" key="3">
    <source>
        <dbReference type="ARBA" id="ARBA00022825"/>
    </source>
</evidence>
<dbReference type="Pfam" id="PF00082">
    <property type="entry name" value="Peptidase_S8"/>
    <property type="match status" value="1"/>
</dbReference>
<dbReference type="InterPro" id="IPR015500">
    <property type="entry name" value="Peptidase_S8_subtilisin-rel"/>
</dbReference>
<evidence type="ECO:0000313" key="7">
    <source>
        <dbReference type="Proteomes" id="UP000799779"/>
    </source>
</evidence>
<keyword evidence="7" id="KW-1185">Reference proteome</keyword>
<organism evidence="6 7">
    <name type="scientific">Amniculicola lignicola CBS 123094</name>
    <dbReference type="NCBI Taxonomy" id="1392246"/>
    <lineage>
        <taxon>Eukaryota</taxon>
        <taxon>Fungi</taxon>
        <taxon>Dikarya</taxon>
        <taxon>Ascomycota</taxon>
        <taxon>Pezizomycotina</taxon>
        <taxon>Dothideomycetes</taxon>
        <taxon>Pleosporomycetidae</taxon>
        <taxon>Pleosporales</taxon>
        <taxon>Amniculicolaceae</taxon>
        <taxon>Amniculicola</taxon>
    </lineage>
</organism>
<dbReference type="PRINTS" id="PR00723">
    <property type="entry name" value="SUBTILISIN"/>
</dbReference>
<protein>
    <submittedName>
        <fullName evidence="6">Subtilisin-like protein</fullName>
    </submittedName>
</protein>
<evidence type="ECO:0000256" key="2">
    <source>
        <dbReference type="ARBA" id="ARBA00022801"/>
    </source>
</evidence>
<evidence type="ECO:0000313" key="6">
    <source>
        <dbReference type="EMBL" id="KAF1995009.1"/>
    </source>
</evidence>
<dbReference type="AlphaFoldDB" id="A0A6A5W261"/>
<gene>
    <name evidence="6" type="ORF">P154DRAFT_566964</name>
</gene>
<feature type="domain" description="Peptidase S8/S53" evidence="5">
    <location>
        <begin position="520"/>
        <end position="683"/>
    </location>
</feature>
<dbReference type="InterPro" id="IPR023828">
    <property type="entry name" value="Peptidase_S8_Ser-AS"/>
</dbReference>
<dbReference type="Proteomes" id="UP000799779">
    <property type="component" value="Unassembled WGS sequence"/>
</dbReference>
<keyword evidence="1" id="KW-0645">Protease</keyword>
<evidence type="ECO:0000256" key="1">
    <source>
        <dbReference type="ARBA" id="ARBA00022670"/>
    </source>
</evidence>
<keyword evidence="2" id="KW-0378">Hydrolase</keyword>
<dbReference type="CDD" id="cd00306">
    <property type="entry name" value="Peptidases_S8_S53"/>
    <property type="match status" value="1"/>
</dbReference>
<dbReference type="InterPro" id="IPR036852">
    <property type="entry name" value="Peptidase_S8/S53_dom_sf"/>
</dbReference>
<dbReference type="GO" id="GO:0006508">
    <property type="term" value="P:proteolysis"/>
    <property type="evidence" value="ECO:0007669"/>
    <property type="project" value="UniProtKB-KW"/>
</dbReference>
<evidence type="ECO:0000256" key="4">
    <source>
        <dbReference type="SAM" id="MobiDB-lite"/>
    </source>
</evidence>
<dbReference type="OrthoDB" id="5400602at2759"/>
<reference evidence="6" key="1">
    <citation type="journal article" date="2020" name="Stud. Mycol.">
        <title>101 Dothideomycetes genomes: a test case for predicting lifestyles and emergence of pathogens.</title>
        <authorList>
            <person name="Haridas S."/>
            <person name="Albert R."/>
            <person name="Binder M."/>
            <person name="Bloem J."/>
            <person name="Labutti K."/>
            <person name="Salamov A."/>
            <person name="Andreopoulos B."/>
            <person name="Baker S."/>
            <person name="Barry K."/>
            <person name="Bills G."/>
            <person name="Bluhm B."/>
            <person name="Cannon C."/>
            <person name="Castanera R."/>
            <person name="Culley D."/>
            <person name="Daum C."/>
            <person name="Ezra D."/>
            <person name="Gonzalez J."/>
            <person name="Henrissat B."/>
            <person name="Kuo A."/>
            <person name="Liang C."/>
            <person name="Lipzen A."/>
            <person name="Lutzoni F."/>
            <person name="Magnuson J."/>
            <person name="Mondo S."/>
            <person name="Nolan M."/>
            <person name="Ohm R."/>
            <person name="Pangilinan J."/>
            <person name="Park H.-J."/>
            <person name="Ramirez L."/>
            <person name="Alfaro M."/>
            <person name="Sun H."/>
            <person name="Tritt A."/>
            <person name="Yoshinaga Y."/>
            <person name="Zwiers L.-H."/>
            <person name="Turgeon B."/>
            <person name="Goodwin S."/>
            <person name="Spatafora J."/>
            <person name="Crous P."/>
            <person name="Grigoriev I."/>
        </authorList>
    </citation>
    <scope>NUCLEOTIDE SEQUENCE</scope>
    <source>
        <strain evidence="6">CBS 123094</strain>
    </source>
</reference>
<proteinExistence type="predicted"/>